<dbReference type="Pfam" id="PF05485">
    <property type="entry name" value="THAP"/>
    <property type="match status" value="1"/>
</dbReference>
<evidence type="ECO:0000256" key="4">
    <source>
        <dbReference type="ARBA" id="ARBA00023125"/>
    </source>
</evidence>
<dbReference type="SMART" id="SM00980">
    <property type="entry name" value="THAP"/>
    <property type="match status" value="1"/>
</dbReference>
<accession>A0AAD1W2Q5</accession>
<feature type="domain" description="THAP-type" evidence="7">
    <location>
        <begin position="1"/>
        <end position="92"/>
    </location>
</feature>
<dbReference type="InterPro" id="IPR006612">
    <property type="entry name" value="THAP_Znf"/>
</dbReference>
<evidence type="ECO:0000256" key="3">
    <source>
        <dbReference type="ARBA" id="ARBA00022833"/>
    </source>
</evidence>
<sequence length="828" mass="94118">MPKCMVNGCRNRQRKSGEDFSLHSFPNTRDKIKSWLLATGDHFEDMDAVIQHIMQRKKATTFRICSDHFSPKSFSATPKKRFLKPGAVPTIFKKTPRVLSRLHEMTSASQDGISDTEMDNSHYGGTPESTSFESSNGAPRLIVSDHDYVADYCYVIPIASKFCNKETSCMMIETSDKSVSTVKYMGRRNVSTQTYCIADKKNSATSTIDLCKKRDAWTWTGIPEEMAPVAQESSTRKRSQRKSKDRGLKNQEVPASGSEEVMDITSSPTINQPCTYGEIQFMPVFTVSSLQINSGMGATVTDSGMNALTDLDSCAEKESTEFGELSFSAAPTPDDFIAEKKFIVFETCLDQLLRCVQTCKHAETCTAPIVVRDKIIKGTLLTVYTTCENNHRCLFWQSQPMIGKRSCGNILASASVLFSGSNFSKASELFRIFGVSFISEAMHFIYQKKFLFPVVDLHHEKERKAILAKLKGRALCLSGDGQFDSPGFGAKYCTYTLLEESTKKIIECNTIRVRETKSSVAMESKAFQKCIDQVREEGLKIAILATDRHANIRKIMKAQYKNIIHQFDVWRYCKRLRRKLESITRHRLYKELAPWNAMIINHMWTSCFLSKGNVEFLRERWKAVLHHIKNEHAWDNGTLIYKCDHQEIVESEERTHCWVDEKSQAYSKLGIFVRDKQIHRDLEYMAKFCHSDDLNIFHSLVFKYRPKQIRFTMDSVVARTKLAVLAHNANVDRKQTNVQKNVKEGTKQADGASSRPHFYKKGKNCQVKKIIEPATFDFIFPMVADVIRRALSEFEVTWVPQGFLLPSNIAAMPGPSTKAFDTISQLSV</sequence>
<feature type="region of interest" description="Disordered" evidence="6">
    <location>
        <begin position="107"/>
        <end position="136"/>
    </location>
</feature>
<dbReference type="PANTHER" id="PTHR31751">
    <property type="entry name" value="SI:CH211-108C17.2-RELATED-RELATED"/>
    <property type="match status" value="1"/>
</dbReference>
<evidence type="ECO:0000256" key="1">
    <source>
        <dbReference type="ARBA" id="ARBA00022723"/>
    </source>
</evidence>
<dbReference type="AlphaFoldDB" id="A0AAD1W2Q5"/>
<keyword evidence="4 5" id="KW-0238">DNA-binding</keyword>
<name>A0AAD1W2Q5_PELCU</name>
<feature type="region of interest" description="Disordered" evidence="6">
    <location>
        <begin position="225"/>
        <end position="263"/>
    </location>
</feature>
<reference evidence="8" key="1">
    <citation type="submission" date="2022-03" db="EMBL/GenBank/DDBJ databases">
        <authorList>
            <person name="Alioto T."/>
            <person name="Alioto T."/>
            <person name="Gomez Garrido J."/>
        </authorList>
    </citation>
    <scope>NUCLEOTIDE SEQUENCE</scope>
</reference>
<evidence type="ECO:0000313" key="9">
    <source>
        <dbReference type="Proteomes" id="UP001295444"/>
    </source>
</evidence>
<dbReference type="PROSITE" id="PS50950">
    <property type="entry name" value="ZF_THAP"/>
    <property type="match status" value="1"/>
</dbReference>
<evidence type="ECO:0000256" key="5">
    <source>
        <dbReference type="PROSITE-ProRule" id="PRU00309"/>
    </source>
</evidence>
<dbReference type="SMART" id="SM00692">
    <property type="entry name" value="DM3"/>
    <property type="match status" value="1"/>
</dbReference>
<gene>
    <name evidence="8" type="ORF">PECUL_23A053295</name>
</gene>
<keyword evidence="1" id="KW-0479">Metal-binding</keyword>
<dbReference type="GO" id="GO:0008270">
    <property type="term" value="F:zinc ion binding"/>
    <property type="evidence" value="ECO:0007669"/>
    <property type="project" value="UniProtKB-KW"/>
</dbReference>
<keyword evidence="9" id="KW-1185">Reference proteome</keyword>
<keyword evidence="3" id="KW-0862">Zinc</keyword>
<organism evidence="8 9">
    <name type="scientific">Pelobates cultripes</name>
    <name type="common">Western spadefoot toad</name>
    <dbReference type="NCBI Taxonomy" id="61616"/>
    <lineage>
        <taxon>Eukaryota</taxon>
        <taxon>Metazoa</taxon>
        <taxon>Chordata</taxon>
        <taxon>Craniata</taxon>
        <taxon>Vertebrata</taxon>
        <taxon>Euteleostomi</taxon>
        <taxon>Amphibia</taxon>
        <taxon>Batrachia</taxon>
        <taxon>Anura</taxon>
        <taxon>Pelobatoidea</taxon>
        <taxon>Pelobatidae</taxon>
        <taxon>Pelobates</taxon>
    </lineage>
</organism>
<keyword evidence="2 5" id="KW-0863">Zinc-finger</keyword>
<evidence type="ECO:0000256" key="6">
    <source>
        <dbReference type="SAM" id="MobiDB-lite"/>
    </source>
</evidence>
<evidence type="ECO:0000256" key="2">
    <source>
        <dbReference type="ARBA" id="ARBA00022771"/>
    </source>
</evidence>
<proteinExistence type="predicted"/>
<feature type="compositionally biased region" description="Polar residues" evidence="6">
    <location>
        <begin position="127"/>
        <end position="136"/>
    </location>
</feature>
<dbReference type="GO" id="GO:0003677">
    <property type="term" value="F:DNA binding"/>
    <property type="evidence" value="ECO:0007669"/>
    <property type="project" value="UniProtKB-UniRule"/>
</dbReference>
<evidence type="ECO:0000259" key="7">
    <source>
        <dbReference type="PROSITE" id="PS50950"/>
    </source>
</evidence>
<protein>
    <submittedName>
        <fullName evidence="8">Coiled-coil domain-containing 51 isoform X2</fullName>
    </submittedName>
</protein>
<dbReference type="EMBL" id="OW240915">
    <property type="protein sequence ID" value="CAH2281852.1"/>
    <property type="molecule type" value="Genomic_DNA"/>
</dbReference>
<dbReference type="Proteomes" id="UP001295444">
    <property type="component" value="Chromosome 04"/>
</dbReference>
<dbReference type="PANTHER" id="PTHR31751:SF42">
    <property type="entry name" value="PROTEIN CBG10204"/>
    <property type="match status" value="1"/>
</dbReference>
<evidence type="ECO:0000313" key="8">
    <source>
        <dbReference type="EMBL" id="CAH2281852.1"/>
    </source>
</evidence>
<dbReference type="SUPFAM" id="SSF57716">
    <property type="entry name" value="Glucocorticoid receptor-like (DNA-binding domain)"/>
    <property type="match status" value="1"/>
</dbReference>